<evidence type="ECO:0000313" key="14">
    <source>
        <dbReference type="Proteomes" id="UP000612055"/>
    </source>
</evidence>
<dbReference type="GO" id="GO:0016787">
    <property type="term" value="F:hydrolase activity"/>
    <property type="evidence" value="ECO:0007669"/>
    <property type="project" value="UniProtKB-KW"/>
</dbReference>
<evidence type="ECO:0000256" key="8">
    <source>
        <dbReference type="ARBA" id="ARBA00047984"/>
    </source>
</evidence>
<feature type="compositionally biased region" description="Acidic residues" evidence="10">
    <location>
        <begin position="103"/>
        <end position="120"/>
    </location>
</feature>
<dbReference type="Gene3D" id="3.40.50.300">
    <property type="entry name" value="P-loop containing nucleotide triphosphate hydrolases"/>
    <property type="match status" value="2"/>
</dbReference>
<dbReference type="GO" id="GO:0030490">
    <property type="term" value="P:maturation of SSU-rRNA"/>
    <property type="evidence" value="ECO:0007669"/>
    <property type="project" value="InterPro"/>
</dbReference>
<evidence type="ECO:0000256" key="10">
    <source>
        <dbReference type="SAM" id="MobiDB-lite"/>
    </source>
</evidence>
<dbReference type="PROSITE" id="PS00039">
    <property type="entry name" value="DEAD_ATP_HELICASE"/>
    <property type="match status" value="1"/>
</dbReference>
<feature type="compositionally biased region" description="Low complexity" evidence="10">
    <location>
        <begin position="45"/>
        <end position="65"/>
    </location>
</feature>
<feature type="region of interest" description="Disordered" evidence="10">
    <location>
        <begin position="660"/>
        <end position="782"/>
    </location>
</feature>
<evidence type="ECO:0000259" key="12">
    <source>
        <dbReference type="PROSITE" id="PS51194"/>
    </source>
</evidence>
<dbReference type="CDD" id="cd18787">
    <property type="entry name" value="SF2_C_DEAD"/>
    <property type="match status" value="1"/>
</dbReference>
<feature type="compositionally biased region" description="Basic and acidic residues" evidence="10">
    <location>
        <begin position="699"/>
        <end position="715"/>
    </location>
</feature>
<dbReference type="EC" id="3.6.4.13" evidence="1"/>
<dbReference type="SMART" id="SM00487">
    <property type="entry name" value="DEXDc"/>
    <property type="match status" value="1"/>
</dbReference>
<gene>
    <name evidence="13" type="ORF">HYH03_018562</name>
</gene>
<accession>A0A836BN66</accession>
<keyword evidence="5 9" id="KW-0067">ATP-binding</keyword>
<feature type="compositionally biased region" description="Gly residues" evidence="10">
    <location>
        <begin position="727"/>
        <end position="739"/>
    </location>
</feature>
<evidence type="ECO:0000256" key="3">
    <source>
        <dbReference type="ARBA" id="ARBA00022801"/>
    </source>
</evidence>
<dbReference type="AlphaFoldDB" id="A0A836BN66"/>
<dbReference type="PANTHER" id="PTHR47959:SF15">
    <property type="entry name" value="RNA HELICASE"/>
    <property type="match status" value="1"/>
</dbReference>
<dbReference type="GO" id="GO:0003723">
    <property type="term" value="F:RNA binding"/>
    <property type="evidence" value="ECO:0007669"/>
    <property type="project" value="UniProtKB-KW"/>
</dbReference>
<dbReference type="CDD" id="cd17957">
    <property type="entry name" value="DEADc_DDX52"/>
    <property type="match status" value="1"/>
</dbReference>
<dbReference type="InterPro" id="IPR011545">
    <property type="entry name" value="DEAD/DEAH_box_helicase_dom"/>
</dbReference>
<organism evidence="13 14">
    <name type="scientific">Edaphochlamys debaryana</name>
    <dbReference type="NCBI Taxonomy" id="47281"/>
    <lineage>
        <taxon>Eukaryota</taxon>
        <taxon>Viridiplantae</taxon>
        <taxon>Chlorophyta</taxon>
        <taxon>core chlorophytes</taxon>
        <taxon>Chlorophyceae</taxon>
        <taxon>CS clade</taxon>
        <taxon>Chlamydomonadales</taxon>
        <taxon>Chlamydomonadales incertae sedis</taxon>
        <taxon>Edaphochlamys</taxon>
    </lineage>
</organism>
<evidence type="ECO:0000256" key="4">
    <source>
        <dbReference type="ARBA" id="ARBA00022806"/>
    </source>
</evidence>
<dbReference type="PANTHER" id="PTHR47959">
    <property type="entry name" value="ATP-DEPENDENT RNA HELICASE RHLE-RELATED"/>
    <property type="match status" value="1"/>
</dbReference>
<dbReference type="InterPro" id="IPR001650">
    <property type="entry name" value="Helicase_C-like"/>
</dbReference>
<dbReference type="EMBL" id="JAEHOE010000217">
    <property type="protein sequence ID" value="KAG2482517.1"/>
    <property type="molecule type" value="Genomic_DNA"/>
</dbReference>
<feature type="compositionally biased region" description="Acidic residues" evidence="10">
    <location>
        <begin position="127"/>
        <end position="185"/>
    </location>
</feature>
<dbReference type="InterPro" id="IPR027417">
    <property type="entry name" value="P-loop_NTPase"/>
</dbReference>
<keyword evidence="2 9" id="KW-0547">Nucleotide-binding</keyword>
<dbReference type="SMART" id="SM00490">
    <property type="entry name" value="HELICc"/>
    <property type="match status" value="1"/>
</dbReference>
<evidence type="ECO:0000256" key="6">
    <source>
        <dbReference type="ARBA" id="ARBA00022884"/>
    </source>
</evidence>
<dbReference type="Pfam" id="PF00270">
    <property type="entry name" value="DEAD"/>
    <property type="match status" value="1"/>
</dbReference>
<dbReference type="InterPro" id="IPR050079">
    <property type="entry name" value="DEAD_box_RNA_helicase"/>
</dbReference>
<feature type="domain" description="Helicase C-terminal" evidence="12">
    <location>
        <begin position="485"/>
        <end position="630"/>
    </location>
</feature>
<dbReference type="GO" id="GO:0005524">
    <property type="term" value="F:ATP binding"/>
    <property type="evidence" value="ECO:0007669"/>
    <property type="project" value="UniProtKB-KW"/>
</dbReference>
<dbReference type="SMR" id="A0A836BN66"/>
<keyword evidence="6" id="KW-0694">RNA-binding</keyword>
<sequence length="782" mass="81366">MDAFALLTGGAKFDRHKYKKDIDAFNPKAAATAAAKEAALAAARRAVGAAGPAPAAGSNRAAAKANAKKRRRLSAAAAKAAAAADDDDEPDIPLFARGGSEEGASDEGEEGSEGEDEEGGIEGFEGGSEDADLGEGEGEDEDEDEDGEEDGEGADLDLDDDGEASEEEDEDGGEGEEEDEEEDGEGAAAAEEPGASVRAAAAPGGLGPLVDDVIPHVQTNDPQEEANLIRKALRIKATGTDVPAPLKSFAELMPRYKVGKRLLAALQAAGWTCPTPIQRQAIPALLEGRELLAVAPTGSGKTLAFLVPLLARLRAMRSAGGDQWPAAVKALVLSPTHELAAQQARVLKLLLPGSGLRACLLTKSTAAGSEFGSVDVLLANPLRLVGLVEAGRVSLAECRYVVLDEADKLFELGFMEQIDSLLAAAQHPNVTRALFSATLPERVEELARSVLQQPLRVTVGLRNAAVGSVRQKLQFVGREAGKLLALRQALADGGLAPPVLVFVNSKERAKALHRELLYDGIHVDSITAGQPQAARNAAVDNFRAGKTWVLVATDLIGRGMDFVGVNTVINYDFPRTTADYVHRIGRTGRAGRTGDAVTLFTEEDAPALRPIANVIRAAGGEVPEWMLNFVKRDKRAAKRRRLSDRIGAAADIEAEEGAAFGGAFGRGGRGRGRGGGRGRDGGRGRGGRGRSSEPGEGAGRGEGRGRSEGPREGGRGRGGRGMSRAGSRGGRGGRGFGGRSDGDRGRGRGFGGRDGSDRGRGRGFGGRGRGRGSTRGRGADRG</sequence>
<feature type="domain" description="Helicase ATP-binding" evidence="11">
    <location>
        <begin position="282"/>
        <end position="457"/>
    </location>
</feature>
<dbReference type="InterPro" id="IPR000629">
    <property type="entry name" value="RNA-helicase_DEAD-box_CS"/>
</dbReference>
<comment type="catalytic activity">
    <reaction evidence="8">
        <text>ATP + H2O = ADP + phosphate + H(+)</text>
        <dbReference type="Rhea" id="RHEA:13065"/>
        <dbReference type="ChEBI" id="CHEBI:15377"/>
        <dbReference type="ChEBI" id="CHEBI:15378"/>
        <dbReference type="ChEBI" id="CHEBI:30616"/>
        <dbReference type="ChEBI" id="CHEBI:43474"/>
        <dbReference type="ChEBI" id="CHEBI:456216"/>
        <dbReference type="EC" id="3.6.4.13"/>
    </reaction>
</comment>
<evidence type="ECO:0000256" key="9">
    <source>
        <dbReference type="RuleBase" id="RU000492"/>
    </source>
</evidence>
<dbReference type="InterPro" id="IPR044764">
    <property type="entry name" value="DDX52/Rok1_DEADc"/>
</dbReference>
<comment type="caution">
    <text evidence="13">The sequence shown here is derived from an EMBL/GenBank/DDBJ whole genome shotgun (WGS) entry which is preliminary data.</text>
</comment>
<dbReference type="InterPro" id="IPR014001">
    <property type="entry name" value="Helicase_ATP-bd"/>
</dbReference>
<comment type="similarity">
    <text evidence="7">Belongs to the DEAD box helicase family. DDX52/ROK1 subfamily.</text>
</comment>
<dbReference type="PROSITE" id="PS51192">
    <property type="entry name" value="HELICASE_ATP_BIND_1"/>
    <property type="match status" value="1"/>
</dbReference>
<feature type="compositionally biased region" description="Low complexity" evidence="10">
    <location>
        <begin position="74"/>
        <end position="83"/>
    </location>
</feature>
<evidence type="ECO:0000259" key="11">
    <source>
        <dbReference type="PROSITE" id="PS51192"/>
    </source>
</evidence>
<keyword evidence="14" id="KW-1185">Reference proteome</keyword>
<evidence type="ECO:0000256" key="2">
    <source>
        <dbReference type="ARBA" id="ARBA00022741"/>
    </source>
</evidence>
<dbReference type="PROSITE" id="PS51194">
    <property type="entry name" value="HELICASE_CTER"/>
    <property type="match status" value="1"/>
</dbReference>
<evidence type="ECO:0000256" key="1">
    <source>
        <dbReference type="ARBA" id="ARBA00012552"/>
    </source>
</evidence>
<dbReference type="Proteomes" id="UP000612055">
    <property type="component" value="Unassembled WGS sequence"/>
</dbReference>
<name>A0A836BN66_9CHLO</name>
<keyword evidence="3 9" id="KW-0378">Hydrolase</keyword>
<feature type="region of interest" description="Disordered" evidence="10">
    <location>
        <begin position="45"/>
        <end position="203"/>
    </location>
</feature>
<keyword evidence="4 9" id="KW-0347">Helicase</keyword>
<dbReference type="GO" id="GO:0003724">
    <property type="term" value="F:RNA helicase activity"/>
    <property type="evidence" value="ECO:0007669"/>
    <property type="project" value="UniProtKB-EC"/>
</dbReference>
<reference evidence="13" key="1">
    <citation type="journal article" date="2020" name="bioRxiv">
        <title>Comparative genomics of Chlamydomonas.</title>
        <authorList>
            <person name="Craig R.J."/>
            <person name="Hasan A.R."/>
            <person name="Ness R.W."/>
            <person name="Keightley P.D."/>
        </authorList>
    </citation>
    <scope>NUCLEOTIDE SEQUENCE</scope>
    <source>
        <strain evidence="13">CCAP 11/70</strain>
    </source>
</reference>
<protein>
    <recommendedName>
        <fullName evidence="1">RNA helicase</fullName>
        <ecNumber evidence="1">3.6.4.13</ecNumber>
    </recommendedName>
</protein>
<dbReference type="SUPFAM" id="SSF52540">
    <property type="entry name" value="P-loop containing nucleoside triphosphate hydrolases"/>
    <property type="match status" value="1"/>
</dbReference>
<proteinExistence type="inferred from homology"/>
<evidence type="ECO:0000313" key="13">
    <source>
        <dbReference type="EMBL" id="KAG2482517.1"/>
    </source>
</evidence>
<evidence type="ECO:0000256" key="7">
    <source>
        <dbReference type="ARBA" id="ARBA00024355"/>
    </source>
</evidence>
<dbReference type="OrthoDB" id="360161at2759"/>
<dbReference type="Pfam" id="PF00271">
    <property type="entry name" value="Helicase_C"/>
    <property type="match status" value="1"/>
</dbReference>
<dbReference type="GO" id="GO:0005829">
    <property type="term" value="C:cytosol"/>
    <property type="evidence" value="ECO:0007669"/>
    <property type="project" value="TreeGrafter"/>
</dbReference>
<evidence type="ECO:0000256" key="5">
    <source>
        <dbReference type="ARBA" id="ARBA00022840"/>
    </source>
</evidence>